<dbReference type="Proteomes" id="UP001367316">
    <property type="component" value="Unassembled WGS sequence"/>
</dbReference>
<evidence type="ECO:0000313" key="2">
    <source>
        <dbReference type="Proteomes" id="UP001367316"/>
    </source>
</evidence>
<protein>
    <submittedName>
        <fullName evidence="1">Uncharacterized protein</fullName>
    </submittedName>
</protein>
<organism evidence="1 2">
    <name type="scientific">Phyllosticta paracitricarpa</name>
    <dbReference type="NCBI Taxonomy" id="2016321"/>
    <lineage>
        <taxon>Eukaryota</taxon>
        <taxon>Fungi</taxon>
        <taxon>Dikarya</taxon>
        <taxon>Ascomycota</taxon>
        <taxon>Pezizomycotina</taxon>
        <taxon>Dothideomycetes</taxon>
        <taxon>Dothideomycetes incertae sedis</taxon>
        <taxon>Botryosphaeriales</taxon>
        <taxon>Phyllostictaceae</taxon>
        <taxon>Phyllosticta</taxon>
    </lineage>
</organism>
<evidence type="ECO:0000313" key="1">
    <source>
        <dbReference type="EMBL" id="KAK7608536.1"/>
    </source>
</evidence>
<comment type="caution">
    <text evidence="1">The sequence shown here is derived from an EMBL/GenBank/DDBJ whole genome shotgun (WGS) entry which is preliminary data.</text>
</comment>
<dbReference type="EMBL" id="JBBPBF010000028">
    <property type="protein sequence ID" value="KAK7608536.1"/>
    <property type="molecule type" value="Genomic_DNA"/>
</dbReference>
<keyword evidence="2" id="KW-1185">Reference proteome</keyword>
<proteinExistence type="predicted"/>
<sequence length="212" mass="23861">MFAQRLPKRRKTSLKTALWSSRPLACLLQTSPAIGLRKPGYDWDAHCTAGDAVTMKRAEGFHLRSNYLALRGERISNRKTHRAICRRVLADQVSPCGHCVRTSLVRTSRRTARGCTSTKRSGIERLTCTVQIRIAGACKIRQLERMRTPSTGSNIRKKEGMQLDAYMHACIHVSESARHLNDKARHAVSGTALRTATSREDGLTVWNDRMFD</sequence>
<name>A0ABR1N027_9PEZI</name>
<gene>
    <name evidence="1" type="ORF">JOL62DRAFT_212395</name>
</gene>
<reference evidence="1 2" key="1">
    <citation type="submission" date="2024-04" db="EMBL/GenBank/DDBJ databases">
        <title>Phyllosticta paracitricarpa is synonymous to the EU quarantine fungus P. citricarpa based on phylogenomic analyses.</title>
        <authorList>
            <consortium name="Lawrence Berkeley National Laboratory"/>
            <person name="Van ingen-buijs V.A."/>
            <person name="Van westerhoven A.C."/>
            <person name="Haridas S."/>
            <person name="Skiadas P."/>
            <person name="Martin F."/>
            <person name="Groenewald J.Z."/>
            <person name="Crous P.W."/>
            <person name="Seidl M.F."/>
        </authorList>
    </citation>
    <scope>NUCLEOTIDE SEQUENCE [LARGE SCALE GENOMIC DNA]</scope>
    <source>
        <strain evidence="1 2">CBS 141358</strain>
    </source>
</reference>
<accession>A0ABR1N027</accession>